<keyword evidence="7" id="KW-0548">Nucleotidyltransferase</keyword>
<dbReference type="RefSeq" id="WP_077313420.1">
    <property type="nucleotide sequence ID" value="NZ_AP024887.1"/>
</dbReference>
<dbReference type="STRING" id="1918946.VPAL9027_01338"/>
<dbReference type="FunFam" id="3.30.70.270:FF:000001">
    <property type="entry name" value="Diguanylate cyclase domain protein"/>
    <property type="match status" value="1"/>
</dbReference>
<comment type="cofactor">
    <cofactor evidence="1">
        <name>Mg(2+)</name>
        <dbReference type="ChEBI" id="CHEBI:18420"/>
    </cofactor>
</comment>
<dbReference type="SUPFAM" id="SSF55785">
    <property type="entry name" value="PYP-like sensor domain (PAS domain)"/>
    <property type="match status" value="1"/>
</dbReference>
<dbReference type="GO" id="GO:0052621">
    <property type="term" value="F:diguanylate cyclase activity"/>
    <property type="evidence" value="ECO:0007669"/>
    <property type="project" value="UniProtKB-EC"/>
</dbReference>
<keyword evidence="4" id="KW-0472">Membrane</keyword>
<dbReference type="InterPro" id="IPR000014">
    <property type="entry name" value="PAS"/>
</dbReference>
<dbReference type="InterPro" id="IPR000160">
    <property type="entry name" value="GGDEF_dom"/>
</dbReference>
<feature type="domain" description="PAS" evidence="5">
    <location>
        <begin position="335"/>
        <end position="390"/>
    </location>
</feature>
<dbReference type="InterPro" id="IPR035965">
    <property type="entry name" value="PAS-like_dom_sf"/>
</dbReference>
<dbReference type="InterPro" id="IPR001610">
    <property type="entry name" value="PAC"/>
</dbReference>
<dbReference type="CDD" id="cd00130">
    <property type="entry name" value="PAS"/>
    <property type="match status" value="1"/>
</dbReference>
<protein>
    <recommendedName>
        <fullName evidence="2">diguanylate cyclase</fullName>
        <ecNumber evidence="2">2.7.7.65</ecNumber>
    </recommendedName>
</protein>
<keyword evidence="8" id="KW-1185">Reference proteome</keyword>
<evidence type="ECO:0000256" key="1">
    <source>
        <dbReference type="ARBA" id="ARBA00001946"/>
    </source>
</evidence>
<dbReference type="PROSITE" id="PS50887">
    <property type="entry name" value="GGDEF"/>
    <property type="match status" value="1"/>
</dbReference>
<accession>A0A1R4B378</accession>
<evidence type="ECO:0000256" key="3">
    <source>
        <dbReference type="ARBA" id="ARBA00034247"/>
    </source>
</evidence>
<dbReference type="PANTHER" id="PTHR45138:SF9">
    <property type="entry name" value="DIGUANYLATE CYCLASE DGCM-RELATED"/>
    <property type="match status" value="1"/>
</dbReference>
<proteinExistence type="predicted"/>
<keyword evidence="4" id="KW-1133">Transmembrane helix</keyword>
<feature type="domain" description="GGDEF" evidence="6">
    <location>
        <begin position="485"/>
        <end position="614"/>
    </location>
</feature>
<dbReference type="SMART" id="SM00086">
    <property type="entry name" value="PAC"/>
    <property type="match status" value="1"/>
</dbReference>
<dbReference type="NCBIfam" id="TIGR00229">
    <property type="entry name" value="sensory_box"/>
    <property type="match status" value="1"/>
</dbReference>
<dbReference type="InterPro" id="IPR029787">
    <property type="entry name" value="Nucleotide_cyclase"/>
</dbReference>
<dbReference type="EC" id="2.7.7.65" evidence="2"/>
<evidence type="ECO:0000313" key="7">
    <source>
        <dbReference type="EMBL" id="SJL83372.1"/>
    </source>
</evidence>
<dbReference type="CDD" id="cd01949">
    <property type="entry name" value="GGDEF"/>
    <property type="match status" value="1"/>
</dbReference>
<dbReference type="AlphaFoldDB" id="A0A1R4B378"/>
<dbReference type="Gene3D" id="3.30.450.20">
    <property type="entry name" value="PAS domain"/>
    <property type="match status" value="1"/>
</dbReference>
<dbReference type="EMBL" id="FUFT01000002">
    <property type="protein sequence ID" value="SJL83372.1"/>
    <property type="molecule type" value="Genomic_DNA"/>
</dbReference>
<dbReference type="PANTHER" id="PTHR45138">
    <property type="entry name" value="REGULATORY COMPONENTS OF SENSORY TRANSDUCTION SYSTEM"/>
    <property type="match status" value="1"/>
</dbReference>
<evidence type="ECO:0000256" key="2">
    <source>
        <dbReference type="ARBA" id="ARBA00012528"/>
    </source>
</evidence>
<evidence type="ECO:0000313" key="8">
    <source>
        <dbReference type="Proteomes" id="UP000189475"/>
    </source>
</evidence>
<evidence type="ECO:0000259" key="6">
    <source>
        <dbReference type="PROSITE" id="PS50887"/>
    </source>
</evidence>
<evidence type="ECO:0000256" key="4">
    <source>
        <dbReference type="SAM" id="Phobius"/>
    </source>
</evidence>
<gene>
    <name evidence="7" type="primary">ydaM_2</name>
    <name evidence="7" type="ORF">VPAL9027_01338</name>
</gene>
<comment type="catalytic activity">
    <reaction evidence="3">
        <text>2 GTP = 3',3'-c-di-GMP + 2 diphosphate</text>
        <dbReference type="Rhea" id="RHEA:24898"/>
        <dbReference type="ChEBI" id="CHEBI:33019"/>
        <dbReference type="ChEBI" id="CHEBI:37565"/>
        <dbReference type="ChEBI" id="CHEBI:58805"/>
        <dbReference type="EC" id="2.7.7.65"/>
    </reaction>
</comment>
<dbReference type="Pfam" id="PF13426">
    <property type="entry name" value="PAS_9"/>
    <property type="match status" value="1"/>
</dbReference>
<dbReference type="InterPro" id="IPR043128">
    <property type="entry name" value="Rev_trsase/Diguanyl_cyclase"/>
</dbReference>
<evidence type="ECO:0000259" key="5">
    <source>
        <dbReference type="PROSITE" id="PS50112"/>
    </source>
</evidence>
<name>A0A1R4B378_9VIBR</name>
<dbReference type="NCBIfam" id="TIGR00254">
    <property type="entry name" value="GGDEF"/>
    <property type="match status" value="1"/>
</dbReference>
<dbReference type="PROSITE" id="PS50112">
    <property type="entry name" value="PAS"/>
    <property type="match status" value="1"/>
</dbReference>
<keyword evidence="7" id="KW-0808">Transferase</keyword>
<feature type="transmembrane region" description="Helical" evidence="4">
    <location>
        <begin position="7"/>
        <end position="29"/>
    </location>
</feature>
<dbReference type="SMART" id="SM00267">
    <property type="entry name" value="GGDEF"/>
    <property type="match status" value="1"/>
</dbReference>
<feature type="transmembrane region" description="Helical" evidence="4">
    <location>
        <begin position="299"/>
        <end position="320"/>
    </location>
</feature>
<dbReference type="InterPro" id="IPR050469">
    <property type="entry name" value="Diguanylate_Cyclase"/>
</dbReference>
<dbReference type="Gene3D" id="3.30.70.270">
    <property type="match status" value="1"/>
</dbReference>
<dbReference type="SUPFAM" id="SSF55073">
    <property type="entry name" value="Nucleotide cyclase"/>
    <property type="match status" value="1"/>
</dbReference>
<dbReference type="Pfam" id="PF00990">
    <property type="entry name" value="GGDEF"/>
    <property type="match status" value="1"/>
</dbReference>
<dbReference type="OrthoDB" id="73375at2"/>
<sequence length="625" mass="71585">MVKERVYWKFIGYFVVFGVSVLSFSLYLLDNFFDQLQQQSIAESTEFQQRRADSTLDYFTQSALRSIDNVNSNQWLLQDTADSVEHVTPKLERWMFGVISASKANYRIEYYDTNGRVQEAMYVDKRNRLVLDTESKGIKRITPNEWPMSTSTPHLAQLSSIRHSSYYRLDDQPDIPLVLGVVPIYNDKTLSGYIGLFVNMTLPLKVLTTNAQLDLFLVASNGDIIASSHTPASQADNQPYPFTLQHTFNIVDINASKELQEHQLTRYKLRMIRSRDSISLYSRPNDHFLNAKAEERSAYLAKMISLVLVFSILFGSFLAVKPSRMISRLKRVSKERDQYLKIMDQSVPVLKTDLTGNITEVNSAFSLLSGYYDRELIGKTADVLSFNPEEVNHDEMWEVLQAGLSWQGEFHNISKSGHEFWLFSTILPIYEYGKLSGYMAVSSDKTEKKQIELMAEMDSLTKIYNRAKIDKCLAQEQERARRYGSKFSVIMLDVDFFKSVNDTYGHLVGDKVLYQLAIMLNTNTRTVDEVGRWGGEEFMIVCPETALNEAEHVAEKLRQAVESYDFPDVGTITVSLGIAMYTGNEDLKRVLAEADAYLYEAKRLGRNRIASRLSNIVPLNKTMRF</sequence>
<keyword evidence="4" id="KW-0812">Transmembrane</keyword>
<organism evidence="7 8">
    <name type="scientific">Vibrio palustris</name>
    <dbReference type="NCBI Taxonomy" id="1918946"/>
    <lineage>
        <taxon>Bacteria</taxon>
        <taxon>Pseudomonadati</taxon>
        <taxon>Pseudomonadota</taxon>
        <taxon>Gammaproteobacteria</taxon>
        <taxon>Vibrionales</taxon>
        <taxon>Vibrionaceae</taxon>
        <taxon>Vibrio</taxon>
    </lineage>
</organism>
<reference evidence="7 8" key="1">
    <citation type="submission" date="2017-02" db="EMBL/GenBank/DDBJ databases">
        <authorList>
            <person name="Peterson S.W."/>
        </authorList>
    </citation>
    <scope>NUCLEOTIDE SEQUENCE [LARGE SCALE GENOMIC DNA]</scope>
    <source>
        <strain evidence="7 8">CECT 9027</strain>
    </source>
</reference>
<dbReference type="Proteomes" id="UP000189475">
    <property type="component" value="Unassembled WGS sequence"/>
</dbReference>